<reference evidence="3 4" key="1">
    <citation type="submission" date="2021-04" db="EMBL/GenBank/DDBJ databases">
        <title>Chitinophaga sp. nov., isolated from the rhizosphere soil.</title>
        <authorList>
            <person name="He S."/>
        </authorList>
    </citation>
    <scope>NUCLEOTIDE SEQUENCE [LARGE SCALE GENOMIC DNA]</scope>
    <source>
        <strain evidence="3 4">2R12</strain>
    </source>
</reference>
<dbReference type="Gene3D" id="2.40.128.110">
    <property type="entry name" value="Lipid/polyisoprenoid-binding, YceI-like"/>
    <property type="match status" value="1"/>
</dbReference>
<dbReference type="RefSeq" id="WP_211971462.1">
    <property type="nucleotide sequence ID" value="NZ_CBFHAM010000053.1"/>
</dbReference>
<evidence type="ECO:0000259" key="2">
    <source>
        <dbReference type="Pfam" id="PF04264"/>
    </source>
</evidence>
<dbReference type="InterPro" id="IPR007372">
    <property type="entry name" value="Lipid/polyisoprenoid-bd_YceI"/>
</dbReference>
<feature type="domain" description="Lipid/polyisoprenoid-binding YceI-like" evidence="2">
    <location>
        <begin position="53"/>
        <end position="174"/>
    </location>
</feature>
<dbReference type="EMBL" id="JAGTXB010000001">
    <property type="protein sequence ID" value="MBS0026348.1"/>
    <property type="molecule type" value="Genomic_DNA"/>
</dbReference>
<accession>A0ABS5ITR1</accession>
<comment type="caution">
    <text evidence="3">The sequence shown here is derived from an EMBL/GenBank/DDBJ whole genome shotgun (WGS) entry which is preliminary data.</text>
</comment>
<dbReference type="PANTHER" id="PTHR34406">
    <property type="entry name" value="PROTEIN YCEI"/>
    <property type="match status" value="1"/>
</dbReference>
<evidence type="ECO:0000313" key="3">
    <source>
        <dbReference type="EMBL" id="MBS0026348.1"/>
    </source>
</evidence>
<dbReference type="Pfam" id="PF04264">
    <property type="entry name" value="YceI"/>
    <property type="match status" value="1"/>
</dbReference>
<sequence length="182" mass="20320">MKYWLLFMSAWLAVSTADAQELYSCKNTRLSFFSSSPLEDIEAKTDKGASAINTKTKDIFFKVPINSFQFKKKLMQEHFNENYLESDKYPFAEFKGKINDSPEFSKNGTYPVTVTGTLSIHGIDKTYTAKGTITTQGSNITVNSTFNVRVADHGIKIPSLVVQNVAEVVAVTVNAIYTPYSK</sequence>
<keyword evidence="4" id="KW-1185">Reference proteome</keyword>
<proteinExistence type="predicted"/>
<evidence type="ECO:0000313" key="4">
    <source>
        <dbReference type="Proteomes" id="UP000676386"/>
    </source>
</evidence>
<name>A0ABS5ITR1_9BACT</name>
<organism evidence="3 4">
    <name type="scientific">Chitinophaga hostae</name>
    <dbReference type="NCBI Taxonomy" id="2831022"/>
    <lineage>
        <taxon>Bacteria</taxon>
        <taxon>Pseudomonadati</taxon>
        <taxon>Bacteroidota</taxon>
        <taxon>Chitinophagia</taxon>
        <taxon>Chitinophagales</taxon>
        <taxon>Chitinophagaceae</taxon>
        <taxon>Chitinophaga</taxon>
    </lineage>
</organism>
<feature type="signal peptide" evidence="1">
    <location>
        <begin position="1"/>
        <end position="19"/>
    </location>
</feature>
<dbReference type="PANTHER" id="PTHR34406:SF1">
    <property type="entry name" value="PROTEIN YCEI"/>
    <property type="match status" value="1"/>
</dbReference>
<dbReference type="Proteomes" id="UP000676386">
    <property type="component" value="Unassembled WGS sequence"/>
</dbReference>
<feature type="chain" id="PRO_5045561308" evidence="1">
    <location>
        <begin position="20"/>
        <end position="182"/>
    </location>
</feature>
<keyword evidence="1" id="KW-0732">Signal</keyword>
<gene>
    <name evidence="3" type="ORF">KE626_03390</name>
</gene>
<evidence type="ECO:0000256" key="1">
    <source>
        <dbReference type="SAM" id="SignalP"/>
    </source>
</evidence>
<protein>
    <submittedName>
        <fullName evidence="3">YceI family protein</fullName>
    </submittedName>
</protein>
<dbReference type="SUPFAM" id="SSF101874">
    <property type="entry name" value="YceI-like"/>
    <property type="match status" value="1"/>
</dbReference>
<dbReference type="InterPro" id="IPR036761">
    <property type="entry name" value="TTHA0802/YceI-like_sf"/>
</dbReference>